<feature type="binding site" evidence="7">
    <location>
        <position position="102"/>
    </location>
    <ligand>
        <name>substrate</name>
    </ligand>
</feature>
<dbReference type="InterPro" id="IPR006097">
    <property type="entry name" value="Glu/Leu/Phe/Val/Trp_DH_dimer"/>
</dbReference>
<dbReference type="Gene3D" id="3.40.50.10860">
    <property type="entry name" value="Leucine Dehydrogenase, chain A, domain 1"/>
    <property type="match status" value="1"/>
</dbReference>
<evidence type="ECO:0000256" key="5">
    <source>
        <dbReference type="PIRNR" id="PIRNR000185"/>
    </source>
</evidence>
<dbReference type="AlphaFoldDB" id="A0A829YAB4"/>
<proteinExistence type="inferred from homology"/>
<feature type="binding site" evidence="7">
    <location>
        <position position="197"/>
    </location>
    <ligand>
        <name>NAD(+)</name>
        <dbReference type="ChEBI" id="CHEBI:57540"/>
    </ligand>
</feature>
<dbReference type="GO" id="GO:0004352">
    <property type="term" value="F:glutamate dehydrogenase (NAD+) activity"/>
    <property type="evidence" value="ECO:0007669"/>
    <property type="project" value="TreeGrafter"/>
</dbReference>
<comment type="catalytic activity">
    <reaction evidence="4">
        <text>L-glutamate + NADP(+) + H2O = 2-oxoglutarate + NH4(+) + NADPH + H(+)</text>
        <dbReference type="Rhea" id="RHEA:11612"/>
        <dbReference type="ChEBI" id="CHEBI:15377"/>
        <dbReference type="ChEBI" id="CHEBI:15378"/>
        <dbReference type="ChEBI" id="CHEBI:16810"/>
        <dbReference type="ChEBI" id="CHEBI:28938"/>
        <dbReference type="ChEBI" id="CHEBI:29985"/>
        <dbReference type="ChEBI" id="CHEBI:57783"/>
        <dbReference type="ChEBI" id="CHEBI:58349"/>
        <dbReference type="EC" id="1.4.1.4"/>
    </reaction>
</comment>
<dbReference type="PANTHER" id="PTHR11606:SF13">
    <property type="entry name" value="GLUTAMATE DEHYDROGENASE 1, MITOCHONDRIAL"/>
    <property type="match status" value="1"/>
</dbReference>
<name>A0A829YAB4_9GAMM</name>
<dbReference type="SUPFAM" id="SSF53223">
    <property type="entry name" value="Aminoacid dehydrogenase-like, N-terminal domain"/>
    <property type="match status" value="1"/>
</dbReference>
<comment type="caution">
    <text evidence="11">The sequence shown here is derived from an EMBL/GenBank/DDBJ whole genome shotgun (WGS) entry which is preliminary data.</text>
</comment>
<dbReference type="Pfam" id="PF02812">
    <property type="entry name" value="ELFV_dehydrog_N"/>
    <property type="match status" value="1"/>
</dbReference>
<keyword evidence="3 5" id="KW-0560">Oxidoreductase</keyword>
<feature type="binding site" evidence="7">
    <location>
        <position position="358"/>
    </location>
    <ligand>
        <name>substrate</name>
    </ligand>
</feature>
<evidence type="ECO:0000313" key="12">
    <source>
        <dbReference type="Proteomes" id="UP000445000"/>
    </source>
</evidence>
<dbReference type="Proteomes" id="UP000445000">
    <property type="component" value="Unassembled WGS sequence"/>
</dbReference>
<feature type="active site" description="Proton donor" evidence="6">
    <location>
        <position position="114"/>
    </location>
</feature>
<dbReference type="Gene3D" id="3.40.50.720">
    <property type="entry name" value="NAD(P)-binding Rossmann-like Domain"/>
    <property type="match status" value="1"/>
</dbReference>
<dbReference type="GO" id="GO:0006538">
    <property type="term" value="P:L-glutamate catabolic process"/>
    <property type="evidence" value="ECO:0007669"/>
    <property type="project" value="TreeGrafter"/>
</dbReference>
<reference evidence="12" key="1">
    <citation type="submission" date="2020-01" db="EMBL/GenBank/DDBJ databases">
        <title>'Steroidobacter agaridevorans' sp. nov., agar-degrading bacteria isolated from rhizosphere soils.</title>
        <authorList>
            <person name="Ikenaga M."/>
            <person name="Kataoka M."/>
            <person name="Murouchi A."/>
            <person name="Katsuragi S."/>
            <person name="Sakai M."/>
        </authorList>
    </citation>
    <scope>NUCLEOTIDE SEQUENCE [LARGE SCALE GENOMIC DNA]</scope>
    <source>
        <strain evidence="12">YU21-B</strain>
    </source>
</reference>
<feature type="site" description="Important for catalysis" evidence="8">
    <location>
        <position position="154"/>
    </location>
</feature>
<gene>
    <name evidence="11" type="ORF">GCM10011487_22840</name>
</gene>
<dbReference type="SMART" id="SM00839">
    <property type="entry name" value="ELFV_dehydrog"/>
    <property type="match status" value="1"/>
</dbReference>
<dbReference type="InterPro" id="IPR046346">
    <property type="entry name" value="Aminoacid_DH-like_N_sf"/>
</dbReference>
<feature type="binding site" evidence="7">
    <location>
        <position position="228"/>
    </location>
    <ligand>
        <name>NAD(+)</name>
        <dbReference type="ChEBI" id="CHEBI:57540"/>
    </ligand>
</feature>
<keyword evidence="7" id="KW-0547">Nucleotide-binding</keyword>
<dbReference type="GO" id="GO:0000166">
    <property type="term" value="F:nucleotide binding"/>
    <property type="evidence" value="ECO:0007669"/>
    <property type="project" value="UniProtKB-KW"/>
</dbReference>
<dbReference type="SUPFAM" id="SSF51735">
    <property type="entry name" value="NAD(P)-binding Rossmann-fold domains"/>
    <property type="match status" value="1"/>
</dbReference>
<dbReference type="InterPro" id="IPR033524">
    <property type="entry name" value="Glu/Leu/Phe/Val_DH_AS"/>
</dbReference>
<evidence type="ECO:0000256" key="2">
    <source>
        <dbReference type="ARBA" id="ARBA00006382"/>
    </source>
</evidence>
<dbReference type="EMBL" id="BLJN01000002">
    <property type="protein sequence ID" value="GFE80284.1"/>
    <property type="molecule type" value="Genomic_DNA"/>
</dbReference>
<comment type="similarity">
    <text evidence="2 5 9">Belongs to the Glu/Leu/Phe/Val dehydrogenases family.</text>
</comment>
<dbReference type="InterPro" id="IPR036291">
    <property type="entry name" value="NAD(P)-bd_dom_sf"/>
</dbReference>
<dbReference type="InterPro" id="IPR014362">
    <property type="entry name" value="Glu_DH"/>
</dbReference>
<evidence type="ECO:0000256" key="1">
    <source>
        <dbReference type="ARBA" id="ARBA00003868"/>
    </source>
</evidence>
<dbReference type="Pfam" id="PF00208">
    <property type="entry name" value="ELFV_dehydrog"/>
    <property type="match status" value="1"/>
</dbReference>
<evidence type="ECO:0000256" key="7">
    <source>
        <dbReference type="PIRSR" id="PIRSR000185-2"/>
    </source>
</evidence>
<keyword evidence="12" id="KW-1185">Reference proteome</keyword>
<keyword evidence="7" id="KW-0520">NAD</keyword>
<dbReference type="PRINTS" id="PR00082">
    <property type="entry name" value="GLFDHDRGNASE"/>
</dbReference>
<protein>
    <recommendedName>
        <fullName evidence="5">Glutamate dehydrogenase</fullName>
    </recommendedName>
</protein>
<feature type="domain" description="Glutamate/phenylalanine/leucine/valine/L-tryptophan dehydrogenase C-terminal" evidence="10">
    <location>
        <begin position="190"/>
        <end position="422"/>
    </location>
</feature>
<dbReference type="GO" id="GO:0004354">
    <property type="term" value="F:glutamate dehydrogenase (NADP+) activity"/>
    <property type="evidence" value="ECO:0007669"/>
    <property type="project" value="UniProtKB-EC"/>
</dbReference>
<feature type="binding site" evidence="7">
    <location>
        <position position="78"/>
    </location>
    <ligand>
        <name>substrate</name>
    </ligand>
</feature>
<evidence type="ECO:0000313" key="11">
    <source>
        <dbReference type="EMBL" id="GFE80284.1"/>
    </source>
</evidence>
<evidence type="ECO:0000256" key="9">
    <source>
        <dbReference type="RuleBase" id="RU004417"/>
    </source>
</evidence>
<evidence type="ECO:0000256" key="8">
    <source>
        <dbReference type="PIRSR" id="PIRSR000185-3"/>
    </source>
</evidence>
<dbReference type="PIRSF" id="PIRSF000185">
    <property type="entry name" value="Glu_DH"/>
    <property type="match status" value="1"/>
</dbReference>
<dbReference type="FunFam" id="3.40.50.10860:FF:000003">
    <property type="entry name" value="Glutamate dehydrogenase"/>
    <property type="match status" value="1"/>
</dbReference>
<organism evidence="11 12">
    <name type="scientific">Steroidobacter agaridevorans</name>
    <dbReference type="NCBI Taxonomy" id="2695856"/>
    <lineage>
        <taxon>Bacteria</taxon>
        <taxon>Pseudomonadati</taxon>
        <taxon>Pseudomonadota</taxon>
        <taxon>Gammaproteobacteria</taxon>
        <taxon>Steroidobacterales</taxon>
        <taxon>Steroidobacteraceae</taxon>
        <taxon>Steroidobacter</taxon>
    </lineage>
</organism>
<evidence type="ECO:0000256" key="3">
    <source>
        <dbReference type="ARBA" id="ARBA00023002"/>
    </source>
</evidence>
<dbReference type="PROSITE" id="PS00074">
    <property type="entry name" value="GLFV_DEHYDROGENASE"/>
    <property type="match status" value="1"/>
</dbReference>
<dbReference type="CDD" id="cd01076">
    <property type="entry name" value="NAD_bind_1_Glu_DH"/>
    <property type="match status" value="1"/>
</dbReference>
<sequence>MALEGRADSERRTEVELTADHNFTLAAGRLGLSADQQLLLRTPFREVKVAVPVQMDDGTLRVFAGYRVQHSGARGPAKGGIRFHTDVSIGEMHALAEIMTWKTALVDVPFGGAKGGIACDPSKLSLAEQERLTRRYVSRIHRFIGPFRDIPAPDVNTNEQVMAWILDEYSSRHGYSPACVTSKPVELGGIRGRSTATGTGIGMVLAEHLKARGRSIRGARVAIQGFGNVGANAAAFIEQHGGEIIAVADVNGGILSSGSRPLRVPDLIEHVRLTGSVVGFPGAMSIDNDELLALPCDVLIPAALENALTESSAGEVRASVIVEGANLPTTAGADRILRSRGIDVIPDLLANAGGVVASYFEWTQNLQQTQWPRQKVNRKLQSYLVRAYRSVRKIAEARDMSFREAAWLIAIERVARAESLRGALSTVKERNR</sequence>
<accession>A0A829YAB4</accession>
<evidence type="ECO:0000256" key="4">
    <source>
        <dbReference type="ARBA" id="ARBA00048584"/>
    </source>
</evidence>
<evidence type="ECO:0000259" key="10">
    <source>
        <dbReference type="SMART" id="SM00839"/>
    </source>
</evidence>
<dbReference type="InterPro" id="IPR033922">
    <property type="entry name" value="NAD_bind_Glu_DH"/>
</dbReference>
<dbReference type="PANTHER" id="PTHR11606">
    <property type="entry name" value="GLUTAMATE DEHYDROGENASE"/>
    <property type="match status" value="1"/>
</dbReference>
<dbReference type="InterPro" id="IPR006095">
    <property type="entry name" value="Glu/Leu/Phe/Val/Trp_DH"/>
</dbReference>
<dbReference type="InterPro" id="IPR006096">
    <property type="entry name" value="Glu/Leu/Phe/Val/Trp_DH_C"/>
</dbReference>
<evidence type="ECO:0000256" key="6">
    <source>
        <dbReference type="PIRSR" id="PIRSR000185-1"/>
    </source>
</evidence>
<comment type="function">
    <text evidence="1">Catalyzes the reversible oxidative deamination of glutamate to alpha-ketoglutarate and ammonia.</text>
</comment>